<dbReference type="Gene3D" id="3.40.190.170">
    <property type="entry name" value="Bacterial extracellular solute-binding protein, family 7"/>
    <property type="match status" value="1"/>
</dbReference>
<reference evidence="6" key="1">
    <citation type="journal article" date="2012" name="J. Microbiol. Biotechnol.">
        <title>Ramlibacter ginsenosidimutans sp. nov., with ginsenoside-converting activity.</title>
        <authorList>
            <person name="Wang L."/>
            <person name="An D.S."/>
            <person name="Kim S.G."/>
            <person name="Jin F.X."/>
            <person name="Kim S.C."/>
            <person name="Lee S.T."/>
            <person name="Im W.T."/>
        </authorList>
    </citation>
    <scope>NUCLEOTIDE SEQUENCE</scope>
    <source>
        <strain evidence="6">KACC 17527</strain>
    </source>
</reference>
<evidence type="ECO:0000313" key="7">
    <source>
        <dbReference type="Proteomes" id="UP000630528"/>
    </source>
</evidence>
<comment type="subcellular location">
    <subcellularLocation>
        <location evidence="1">Cell envelope</location>
    </subcellularLocation>
</comment>
<dbReference type="CDD" id="cd13603">
    <property type="entry name" value="PBP2_TRAP_Siap_TeaA_like"/>
    <property type="match status" value="1"/>
</dbReference>
<keyword evidence="4 5" id="KW-0732">Signal</keyword>
<gene>
    <name evidence="6" type="ORF">JJB11_07260</name>
</gene>
<name>A0A934TR97_9BURK</name>
<dbReference type="NCBIfam" id="NF037995">
    <property type="entry name" value="TRAP_S1"/>
    <property type="match status" value="1"/>
</dbReference>
<evidence type="ECO:0000256" key="1">
    <source>
        <dbReference type="ARBA" id="ARBA00004196"/>
    </source>
</evidence>
<dbReference type="GO" id="GO:0055085">
    <property type="term" value="P:transmembrane transport"/>
    <property type="evidence" value="ECO:0007669"/>
    <property type="project" value="InterPro"/>
</dbReference>
<keyword evidence="7" id="KW-1185">Reference proteome</keyword>
<dbReference type="EMBL" id="JAEPWM010000002">
    <property type="protein sequence ID" value="MBK6005889.1"/>
    <property type="molecule type" value="Genomic_DNA"/>
</dbReference>
<organism evidence="6 7">
    <name type="scientific">Ramlibacter ginsenosidimutans</name>
    <dbReference type="NCBI Taxonomy" id="502333"/>
    <lineage>
        <taxon>Bacteria</taxon>
        <taxon>Pseudomonadati</taxon>
        <taxon>Pseudomonadota</taxon>
        <taxon>Betaproteobacteria</taxon>
        <taxon>Burkholderiales</taxon>
        <taxon>Comamonadaceae</taxon>
        <taxon>Ramlibacter</taxon>
    </lineage>
</organism>
<comment type="caution">
    <text evidence="6">The sequence shown here is derived from an EMBL/GenBank/DDBJ whole genome shotgun (WGS) entry which is preliminary data.</text>
</comment>
<sequence length="340" mass="36388">MKTTPTLLSAVALAAALSCAPALAQNKFVLKLAHSDSADMTTSRKAVMSDVFAKEVKARSGGRIDVQVFGAGALGGEKDLVEGVKNGVIQAGLASGVMANFFPSAMVTDLPYLFPNDEVADKVMDGPFGQKLSADFQAATGMHNLCFGEVGFRHFSTGKTPVHSPKDLKGLKIRVQETPLYVTEMKALGAQPTPIAFPETYTALQTGVVDGQENPLPTFIFAKFYEVQKNVTLDGHNYGIDWFVLSDKFYKSLPADLQKVVTDSARVACSAERKANRTFTANGTKILAEKGVTVYTPTAAEMAEFRAAAQPPVVEFLKTKVDPKLIDSIQAAVKQAEGSK</sequence>
<dbReference type="InterPro" id="IPR018389">
    <property type="entry name" value="DctP_fam"/>
</dbReference>
<evidence type="ECO:0000256" key="3">
    <source>
        <dbReference type="ARBA" id="ARBA00022448"/>
    </source>
</evidence>
<comment type="similarity">
    <text evidence="2">Belongs to the bacterial solute-binding protein 7 family.</text>
</comment>
<dbReference type="InterPro" id="IPR038404">
    <property type="entry name" value="TRAP_DctP_sf"/>
</dbReference>
<dbReference type="PIRSF" id="PIRSF006470">
    <property type="entry name" value="DctB"/>
    <property type="match status" value="1"/>
</dbReference>
<dbReference type="PANTHER" id="PTHR33376:SF4">
    <property type="entry name" value="SIALIC ACID-BINDING PERIPLASMIC PROTEIN SIAP"/>
    <property type="match status" value="1"/>
</dbReference>
<dbReference type="Pfam" id="PF03480">
    <property type="entry name" value="DctP"/>
    <property type="match status" value="1"/>
</dbReference>
<dbReference type="Proteomes" id="UP000630528">
    <property type="component" value="Unassembled WGS sequence"/>
</dbReference>
<reference evidence="6" key="2">
    <citation type="submission" date="2021-01" db="EMBL/GenBank/DDBJ databases">
        <authorList>
            <person name="Kang M."/>
        </authorList>
    </citation>
    <scope>NUCLEOTIDE SEQUENCE</scope>
    <source>
        <strain evidence="6">KACC 17527</strain>
    </source>
</reference>
<evidence type="ECO:0000256" key="4">
    <source>
        <dbReference type="ARBA" id="ARBA00022729"/>
    </source>
</evidence>
<keyword evidence="3" id="KW-0813">Transport</keyword>
<feature type="chain" id="PRO_5037464483" evidence="5">
    <location>
        <begin position="25"/>
        <end position="340"/>
    </location>
</feature>
<dbReference type="AlphaFoldDB" id="A0A934TR97"/>
<evidence type="ECO:0000256" key="5">
    <source>
        <dbReference type="SAM" id="SignalP"/>
    </source>
</evidence>
<protein>
    <submittedName>
        <fullName evidence="6">TRAP transporter substrate-binding protein</fullName>
    </submittedName>
</protein>
<feature type="signal peptide" evidence="5">
    <location>
        <begin position="1"/>
        <end position="24"/>
    </location>
</feature>
<evidence type="ECO:0000256" key="2">
    <source>
        <dbReference type="ARBA" id="ARBA00009023"/>
    </source>
</evidence>
<dbReference type="InterPro" id="IPR004682">
    <property type="entry name" value="TRAP_DctP"/>
</dbReference>
<dbReference type="PANTHER" id="PTHR33376">
    <property type="match status" value="1"/>
</dbReference>
<dbReference type="NCBIfam" id="TIGR00787">
    <property type="entry name" value="dctP"/>
    <property type="match status" value="1"/>
</dbReference>
<proteinExistence type="inferred from homology"/>
<accession>A0A934TR97</accession>
<evidence type="ECO:0000313" key="6">
    <source>
        <dbReference type="EMBL" id="MBK6005889.1"/>
    </source>
</evidence>
<dbReference type="RefSeq" id="WP_201167777.1">
    <property type="nucleotide sequence ID" value="NZ_JAEPWM010000002.1"/>
</dbReference>
<dbReference type="PROSITE" id="PS51257">
    <property type="entry name" value="PROKAR_LIPOPROTEIN"/>
    <property type="match status" value="1"/>
</dbReference>
<dbReference type="GO" id="GO:0030288">
    <property type="term" value="C:outer membrane-bounded periplasmic space"/>
    <property type="evidence" value="ECO:0007669"/>
    <property type="project" value="InterPro"/>
</dbReference>